<dbReference type="AlphaFoldDB" id="A0A0F3RCG1"/>
<dbReference type="RefSeq" id="WP_045806024.1">
    <property type="nucleotide sequence ID" value="NZ_LAOQ01000012.1"/>
</dbReference>
<sequence length="73" mass="7888">MNTQIVTLATSKGGVGKSTIARNIAVHWSNIGMRVAIIDADPQGSIIRTLFGRVSIGVFWTELSYFYGSALTK</sequence>
<dbReference type="Proteomes" id="UP000033736">
    <property type="component" value="Unassembled WGS sequence"/>
</dbReference>
<evidence type="ECO:0000256" key="2">
    <source>
        <dbReference type="ARBA" id="ARBA00022840"/>
    </source>
</evidence>
<proteinExistence type="predicted"/>
<keyword evidence="4" id="KW-1185">Reference proteome</keyword>
<dbReference type="SUPFAM" id="SSF52540">
    <property type="entry name" value="P-loop containing nucleoside triphosphate hydrolases"/>
    <property type="match status" value="1"/>
</dbReference>
<keyword evidence="1" id="KW-0547">Nucleotide-binding</keyword>
<dbReference type="GO" id="GO:0005524">
    <property type="term" value="F:ATP binding"/>
    <property type="evidence" value="ECO:0007669"/>
    <property type="project" value="UniProtKB-KW"/>
</dbReference>
<dbReference type="Gene3D" id="3.40.50.300">
    <property type="entry name" value="P-loop containing nucleotide triphosphate hydrolases"/>
    <property type="match status" value="1"/>
</dbReference>
<evidence type="ECO:0000313" key="3">
    <source>
        <dbReference type="EMBL" id="KJW03797.1"/>
    </source>
</evidence>
<evidence type="ECO:0000313" key="4">
    <source>
        <dbReference type="Proteomes" id="UP000033736"/>
    </source>
</evidence>
<dbReference type="InterPro" id="IPR027417">
    <property type="entry name" value="P-loop_NTPase"/>
</dbReference>
<keyword evidence="2" id="KW-0067">ATP-binding</keyword>
<dbReference type="InterPro" id="IPR033756">
    <property type="entry name" value="YlxH/NBP35"/>
</dbReference>
<accession>A0A0F3RCG1</accession>
<evidence type="ECO:0000256" key="1">
    <source>
        <dbReference type="ARBA" id="ARBA00022741"/>
    </source>
</evidence>
<dbReference type="PANTHER" id="PTHR13696">
    <property type="entry name" value="P-LOOP CONTAINING NUCLEOSIDE TRIPHOSPHATE HYDROLASE"/>
    <property type="match status" value="1"/>
</dbReference>
<organism evidence="3 4">
    <name type="scientific">Rickettsia argasii T170-B</name>
    <dbReference type="NCBI Taxonomy" id="1268837"/>
    <lineage>
        <taxon>Bacteria</taxon>
        <taxon>Pseudomonadati</taxon>
        <taxon>Pseudomonadota</taxon>
        <taxon>Alphaproteobacteria</taxon>
        <taxon>Rickettsiales</taxon>
        <taxon>Rickettsiaceae</taxon>
        <taxon>Rickettsieae</taxon>
        <taxon>Rickettsia</taxon>
        <taxon>spotted fever group</taxon>
    </lineage>
</organism>
<dbReference type="Pfam" id="PF10609">
    <property type="entry name" value="ParA"/>
    <property type="match status" value="1"/>
</dbReference>
<comment type="caution">
    <text evidence="3">The sequence shown here is derived from an EMBL/GenBank/DDBJ whole genome shotgun (WGS) entry which is preliminary data.</text>
</comment>
<dbReference type="PANTHER" id="PTHR13696:SF96">
    <property type="entry name" value="COBQ_COBB_MIND_PARA NUCLEOTIDE BINDING DOMAIN-CONTAINING PROTEIN"/>
    <property type="match status" value="1"/>
</dbReference>
<dbReference type="CDD" id="cd02042">
    <property type="entry name" value="ParAB_family"/>
    <property type="match status" value="1"/>
</dbReference>
<dbReference type="EMBL" id="LAOQ01000012">
    <property type="protein sequence ID" value="KJW03797.1"/>
    <property type="molecule type" value="Genomic_DNA"/>
</dbReference>
<dbReference type="InterPro" id="IPR050678">
    <property type="entry name" value="DNA_Partitioning_ATPase"/>
</dbReference>
<gene>
    <name evidence="3" type="ORF">RAT170B_1644</name>
</gene>
<reference evidence="3 4" key="1">
    <citation type="submission" date="2015-01" db="EMBL/GenBank/DDBJ databases">
        <title>Genome Sequencing of Rickettsiales /home/snadendla/prok_pipe/test/illegal_ec_num.txt.</title>
        <authorList>
            <person name="Daugherty S.C."/>
            <person name="Su Q."/>
            <person name="Abolude K."/>
            <person name="Beier-Sexton M."/>
            <person name="Carlyon J.A."/>
            <person name="Carter R."/>
            <person name="Day N.P."/>
            <person name="Dumler S.J."/>
            <person name="Dyachenko V."/>
            <person name="Godinez A."/>
            <person name="Kurtti T.J."/>
            <person name="Lichay M."/>
            <person name="Mullins K.E."/>
            <person name="Ott S."/>
            <person name="Pappas-Brown V."/>
            <person name="Paris D.H."/>
            <person name="Patel P."/>
            <person name="Richards A.L."/>
            <person name="Sadzewicz L."/>
            <person name="Sears K."/>
            <person name="Seidman D."/>
            <person name="Sengamalay N."/>
            <person name="Stenos J."/>
            <person name="Tallon L.J."/>
            <person name="Vincent G."/>
            <person name="Fraser C.M."/>
            <person name="Munderloh U."/>
            <person name="Dunning-Hotopp J.C."/>
        </authorList>
    </citation>
    <scope>NUCLEOTIDE SEQUENCE [LARGE SCALE GENOMIC DNA]</scope>
    <source>
        <strain evidence="3 4">T170-B</strain>
    </source>
</reference>
<protein>
    <submittedName>
        <fullName evidence="3">CobQ/CobB/MinD/ParA nucleotide binding domain protein</fullName>
    </submittedName>
</protein>
<name>A0A0F3RCG1_9RICK</name>